<name>A0ABW2PV80_9BACL</name>
<dbReference type="PANTHER" id="PTHR23407">
    <property type="entry name" value="ATPASE INHIBITOR/5-FORMYLTETRAHYDROFOLATE CYCLO-LIGASE"/>
    <property type="match status" value="1"/>
</dbReference>
<dbReference type="GO" id="GO:0030272">
    <property type="term" value="F:5-formyltetrahydrofolate cyclo-ligase activity"/>
    <property type="evidence" value="ECO:0007669"/>
    <property type="project" value="UniProtKB-EC"/>
</dbReference>
<protein>
    <recommendedName>
        <fullName evidence="4">5-formyltetrahydrofolate cyclo-ligase</fullName>
        <ecNumber evidence="4">6.3.3.2</ecNumber>
    </recommendedName>
</protein>
<dbReference type="Pfam" id="PF01812">
    <property type="entry name" value="5-FTHF_cyc-lig"/>
    <property type="match status" value="1"/>
</dbReference>
<dbReference type="InterPro" id="IPR037171">
    <property type="entry name" value="NagB/RpiA_transferase-like"/>
</dbReference>
<dbReference type="InterPro" id="IPR024185">
    <property type="entry name" value="FTHF_cligase-like_sf"/>
</dbReference>
<comment type="caution">
    <text evidence="5">The sequence shown here is derived from an EMBL/GenBank/DDBJ whole genome shotgun (WGS) entry which is preliminary data.</text>
</comment>
<dbReference type="PANTHER" id="PTHR23407:SF1">
    <property type="entry name" value="5-FORMYLTETRAHYDROFOLATE CYCLO-LIGASE"/>
    <property type="match status" value="1"/>
</dbReference>
<organism evidence="5 6">
    <name type="scientific">Scopulibacillus cellulosilyticus</name>
    <dbReference type="NCBI Taxonomy" id="2665665"/>
    <lineage>
        <taxon>Bacteria</taxon>
        <taxon>Bacillati</taxon>
        <taxon>Bacillota</taxon>
        <taxon>Bacilli</taxon>
        <taxon>Bacillales</taxon>
        <taxon>Sporolactobacillaceae</taxon>
        <taxon>Scopulibacillus</taxon>
    </lineage>
</organism>
<comment type="cofactor">
    <cofactor evidence="4">
        <name>Mg(2+)</name>
        <dbReference type="ChEBI" id="CHEBI:18420"/>
    </cofactor>
</comment>
<evidence type="ECO:0000256" key="2">
    <source>
        <dbReference type="ARBA" id="ARBA00022741"/>
    </source>
</evidence>
<evidence type="ECO:0000256" key="3">
    <source>
        <dbReference type="ARBA" id="ARBA00022840"/>
    </source>
</evidence>
<dbReference type="EMBL" id="JBHTCO010000011">
    <property type="protein sequence ID" value="MFC7393341.1"/>
    <property type="molecule type" value="Genomic_DNA"/>
</dbReference>
<dbReference type="Proteomes" id="UP001596505">
    <property type="component" value="Unassembled WGS sequence"/>
</dbReference>
<reference evidence="6" key="1">
    <citation type="journal article" date="2019" name="Int. J. Syst. Evol. Microbiol.">
        <title>The Global Catalogue of Microorganisms (GCM) 10K type strain sequencing project: providing services to taxonomists for standard genome sequencing and annotation.</title>
        <authorList>
            <consortium name="The Broad Institute Genomics Platform"/>
            <consortium name="The Broad Institute Genome Sequencing Center for Infectious Disease"/>
            <person name="Wu L."/>
            <person name="Ma J."/>
        </authorList>
    </citation>
    <scope>NUCLEOTIDE SEQUENCE [LARGE SCALE GENOMIC DNA]</scope>
    <source>
        <strain evidence="6">CGMCC 1.16305</strain>
    </source>
</reference>
<dbReference type="RefSeq" id="WP_380965805.1">
    <property type="nucleotide sequence ID" value="NZ_JBHTCO010000011.1"/>
</dbReference>
<dbReference type="EC" id="6.3.3.2" evidence="4"/>
<comment type="similarity">
    <text evidence="1 4">Belongs to the 5-formyltetrahydrofolate cyclo-ligase family.</text>
</comment>
<dbReference type="SUPFAM" id="SSF100950">
    <property type="entry name" value="NagB/RpiA/CoA transferase-like"/>
    <property type="match status" value="1"/>
</dbReference>
<evidence type="ECO:0000313" key="5">
    <source>
        <dbReference type="EMBL" id="MFC7393341.1"/>
    </source>
</evidence>
<dbReference type="Gene3D" id="3.40.50.10420">
    <property type="entry name" value="NagB/RpiA/CoA transferase-like"/>
    <property type="match status" value="1"/>
</dbReference>
<keyword evidence="4" id="KW-0479">Metal-binding</keyword>
<proteinExistence type="inferred from homology"/>
<dbReference type="InterPro" id="IPR002698">
    <property type="entry name" value="FTHF_cligase"/>
</dbReference>
<gene>
    <name evidence="5" type="ORF">ACFQRG_10250</name>
</gene>
<accession>A0ABW2PV80</accession>
<comment type="catalytic activity">
    <reaction evidence="4">
        <text>(6S)-5-formyl-5,6,7,8-tetrahydrofolate + ATP = (6R)-5,10-methenyltetrahydrofolate + ADP + phosphate</text>
        <dbReference type="Rhea" id="RHEA:10488"/>
        <dbReference type="ChEBI" id="CHEBI:30616"/>
        <dbReference type="ChEBI" id="CHEBI:43474"/>
        <dbReference type="ChEBI" id="CHEBI:57455"/>
        <dbReference type="ChEBI" id="CHEBI:57457"/>
        <dbReference type="ChEBI" id="CHEBI:456216"/>
        <dbReference type="EC" id="6.3.3.2"/>
    </reaction>
</comment>
<dbReference type="NCBIfam" id="TIGR02727">
    <property type="entry name" value="MTHFS_bact"/>
    <property type="match status" value="1"/>
</dbReference>
<keyword evidence="4" id="KW-0460">Magnesium</keyword>
<keyword evidence="5" id="KW-0436">Ligase</keyword>
<evidence type="ECO:0000256" key="1">
    <source>
        <dbReference type="ARBA" id="ARBA00010638"/>
    </source>
</evidence>
<keyword evidence="3 4" id="KW-0067">ATP-binding</keyword>
<evidence type="ECO:0000313" key="6">
    <source>
        <dbReference type="Proteomes" id="UP001596505"/>
    </source>
</evidence>
<dbReference type="PIRSF" id="PIRSF006806">
    <property type="entry name" value="FTHF_cligase"/>
    <property type="match status" value="1"/>
</dbReference>
<evidence type="ECO:0000256" key="4">
    <source>
        <dbReference type="RuleBase" id="RU361279"/>
    </source>
</evidence>
<keyword evidence="2 4" id="KW-0547">Nucleotide-binding</keyword>
<keyword evidence="6" id="KW-1185">Reference proteome</keyword>
<sequence length="188" mass="21582">MYTKADLRKNTLNTLKQLTEQCFAKRCRSIKGHLLEQDEWNRAKTIGLTISKGREIQTKPIIEAAWQEGKTVVVPKCLPKLKQMVFRKLTSYDQLETVYYGLLEPVEERTKAVNKQDVDLLIVPGLVFDKHGYRIGHGGGYYDRFLENYDGKTCSLALDEQIKENIPIERHDLPVQKIVTPTCVILCS</sequence>